<dbReference type="AlphaFoldDB" id="A0A4R6QRK8"/>
<dbReference type="InterPro" id="IPR000601">
    <property type="entry name" value="PKD_dom"/>
</dbReference>
<dbReference type="Proteomes" id="UP000295361">
    <property type="component" value="Unassembled WGS sequence"/>
</dbReference>
<evidence type="ECO:0000256" key="3">
    <source>
        <dbReference type="SAM" id="SignalP"/>
    </source>
</evidence>
<reference evidence="5 6" key="1">
    <citation type="submission" date="2019-03" db="EMBL/GenBank/DDBJ databases">
        <title>Genomic Encyclopedia of Type Strains, Phase IV (KMG-IV): sequencing the most valuable type-strain genomes for metagenomic binning, comparative biology and taxonomic classification.</title>
        <authorList>
            <person name="Goeker M."/>
        </authorList>
    </citation>
    <scope>NUCLEOTIDE SEQUENCE [LARGE SCALE GENOMIC DNA]</scope>
    <source>
        <strain evidence="5 6">DSM 16998</strain>
    </source>
</reference>
<protein>
    <submittedName>
        <fullName evidence="5">Photosystem II stability/assembly factor-like uncharacterized protein</fullName>
    </submittedName>
</protein>
<evidence type="ECO:0000313" key="5">
    <source>
        <dbReference type="EMBL" id="TDP72401.1"/>
    </source>
</evidence>
<dbReference type="InterPro" id="IPR015943">
    <property type="entry name" value="WD40/YVTN_repeat-like_dom_sf"/>
</dbReference>
<sequence length="778" mass="83189">MNRVAAAHAAIIFSGLLLSACGGGGGEEGPPPPPPPPPVTALPDIVSVSAPSHLDVTSPSQFKPSIAAPGGGLKFAWTFGDGGTSSEVAPSYSYPKGGDFEVTLKVTNEAGSTREAKYKVTVNNAAHVKGLQCSGASESGWCWEHPKPTGSDRRDVSFLDAKTGWMVGVNGEIFKTVDGGVSWTRQNSGINATLTFVKFLDAQTGWALGEFGALLRTKDGGATWQLSKLPFEPNYYAATLQVISADKLLLLEQYGGYASSDGGTTWRRFDMQVNATTPEGVIWSYQNNALYKSTDFGATKTKVLQTEAPSAYDSSELKVVGESTVFISRWQQAYVSSTNSFVSSFSLHTSHDGGSTWNQMVPKGIAADQGMLRVQQSTAGALLALQGSMLYRSVDGGLNWVALQAPGAATYWDSGGFQALDASTLVYTGNTYNASSYWVTEDAGATWGAIAAPELGGYSRPWFQKFGGGTWLARTDSAHYLSSDKGKTWTLAVGLPYAQRNQSYRTSWFFDNKRALLLTDQGELKETTDGGLSWKVKLNELSTNYGASKFQFINTKIGWLTADGRLYRSSDGGATWNSGPGAANFADYQFVDENLGWARRSNGSSDLMQTTDGGQSWVKVGEWPTSGGTLRFRDASRGLVAGFSGQIYQTLDGGKTWMSRYSGISDQIMQIQYVDEKLIWAISSSAVLQSTDGGESWKVQRPTTQYAGWRGIAFADAAHGWVVGGAGSVIATQDGGKTWIQQNTGTTRNLSGVQFIDAKAGWITGEQGTILTTGTGGN</sequence>
<dbReference type="SMART" id="SM00089">
    <property type="entry name" value="PKD"/>
    <property type="match status" value="1"/>
</dbReference>
<dbReference type="Gene3D" id="2.60.40.10">
    <property type="entry name" value="Immunoglobulins"/>
    <property type="match status" value="1"/>
</dbReference>
<evidence type="ECO:0000256" key="1">
    <source>
        <dbReference type="ARBA" id="ARBA00022531"/>
    </source>
</evidence>
<gene>
    <name evidence="5" type="ORF">DES47_102146</name>
</gene>
<keyword evidence="6" id="KW-1185">Reference proteome</keyword>
<proteinExistence type="predicted"/>
<dbReference type="GO" id="GO:0009523">
    <property type="term" value="C:photosystem II"/>
    <property type="evidence" value="ECO:0007669"/>
    <property type="project" value="UniProtKB-KW"/>
</dbReference>
<dbReference type="SUPFAM" id="SSF110296">
    <property type="entry name" value="Oligoxyloglucan reducing end-specific cellobiohydrolase"/>
    <property type="match status" value="3"/>
</dbReference>
<evidence type="ECO:0000256" key="2">
    <source>
        <dbReference type="ARBA" id="ARBA00023276"/>
    </source>
</evidence>
<dbReference type="InterPro" id="IPR022409">
    <property type="entry name" value="PKD/Chitinase_dom"/>
</dbReference>
<dbReference type="InParanoid" id="A0A4R6QRK8"/>
<keyword evidence="1" id="KW-0602">Photosynthesis</keyword>
<comment type="caution">
    <text evidence="5">The sequence shown here is derived from an EMBL/GenBank/DDBJ whole genome shotgun (WGS) entry which is preliminary data.</text>
</comment>
<accession>A0A4R6QRK8</accession>
<dbReference type="EMBL" id="SNXS01000002">
    <property type="protein sequence ID" value="TDP72401.1"/>
    <property type="molecule type" value="Genomic_DNA"/>
</dbReference>
<dbReference type="GO" id="GO:0015979">
    <property type="term" value="P:photosynthesis"/>
    <property type="evidence" value="ECO:0007669"/>
    <property type="project" value="UniProtKB-KW"/>
</dbReference>
<dbReference type="CDD" id="cd00146">
    <property type="entry name" value="PKD"/>
    <property type="match status" value="1"/>
</dbReference>
<feature type="chain" id="PRO_5020764088" evidence="3">
    <location>
        <begin position="20"/>
        <end position="778"/>
    </location>
</feature>
<dbReference type="PANTHER" id="PTHR47199">
    <property type="entry name" value="PHOTOSYSTEM II STABILITY/ASSEMBLY FACTOR HCF136, CHLOROPLASTIC"/>
    <property type="match status" value="1"/>
</dbReference>
<dbReference type="Pfam" id="PF14870">
    <property type="entry name" value="PSII_BNR"/>
    <property type="match status" value="2"/>
</dbReference>
<keyword evidence="3" id="KW-0732">Signal</keyword>
<dbReference type="SUPFAM" id="SSF49299">
    <property type="entry name" value="PKD domain"/>
    <property type="match status" value="1"/>
</dbReference>
<dbReference type="InterPro" id="IPR035986">
    <property type="entry name" value="PKD_dom_sf"/>
</dbReference>
<dbReference type="PROSITE" id="PS50093">
    <property type="entry name" value="PKD"/>
    <property type="match status" value="1"/>
</dbReference>
<dbReference type="OrthoDB" id="9767885at2"/>
<dbReference type="InterPro" id="IPR013783">
    <property type="entry name" value="Ig-like_fold"/>
</dbReference>
<dbReference type="Gene3D" id="2.130.10.10">
    <property type="entry name" value="YVTN repeat-like/Quinoprotein amine dehydrogenase"/>
    <property type="match status" value="4"/>
</dbReference>
<feature type="signal peptide" evidence="3">
    <location>
        <begin position="1"/>
        <end position="19"/>
    </location>
</feature>
<evidence type="ECO:0000313" key="6">
    <source>
        <dbReference type="Proteomes" id="UP000295361"/>
    </source>
</evidence>
<dbReference type="Pfam" id="PF18911">
    <property type="entry name" value="PKD_4"/>
    <property type="match status" value="1"/>
</dbReference>
<name>A0A4R6QRK8_9BURK</name>
<feature type="domain" description="PKD" evidence="4">
    <location>
        <begin position="70"/>
        <end position="122"/>
    </location>
</feature>
<organism evidence="5 6">
    <name type="scientific">Roseateles toxinivorans</name>
    <dbReference type="NCBI Taxonomy" id="270368"/>
    <lineage>
        <taxon>Bacteria</taxon>
        <taxon>Pseudomonadati</taxon>
        <taxon>Pseudomonadota</taxon>
        <taxon>Betaproteobacteria</taxon>
        <taxon>Burkholderiales</taxon>
        <taxon>Sphaerotilaceae</taxon>
        <taxon>Roseateles</taxon>
    </lineage>
</organism>
<dbReference type="InterPro" id="IPR028203">
    <property type="entry name" value="PSII_CF48-like_dom"/>
</dbReference>
<dbReference type="RefSeq" id="WP_133699871.1">
    <property type="nucleotide sequence ID" value="NZ_SNXS01000002.1"/>
</dbReference>
<keyword evidence="2" id="KW-0604">Photosystem II</keyword>
<evidence type="ECO:0000259" key="4">
    <source>
        <dbReference type="PROSITE" id="PS50093"/>
    </source>
</evidence>
<dbReference type="PANTHER" id="PTHR47199:SF2">
    <property type="entry name" value="PHOTOSYSTEM II STABILITY_ASSEMBLY FACTOR HCF136, CHLOROPLASTIC"/>
    <property type="match status" value="1"/>
</dbReference>
<dbReference type="PROSITE" id="PS51257">
    <property type="entry name" value="PROKAR_LIPOPROTEIN"/>
    <property type="match status" value="1"/>
</dbReference>